<dbReference type="EMBL" id="BGZK01000160">
    <property type="protein sequence ID" value="GBP24341.1"/>
    <property type="molecule type" value="Genomic_DNA"/>
</dbReference>
<proteinExistence type="inferred from homology"/>
<dbReference type="PANTHER" id="PTHR12499:SF0">
    <property type="entry name" value="OPTIC ATROPHY 3 PROTEIN"/>
    <property type="match status" value="1"/>
</dbReference>
<comment type="similarity">
    <text evidence="1">Belongs to the OPA3 family.</text>
</comment>
<accession>A0A4C1UD13</accession>
<evidence type="ECO:0000256" key="1">
    <source>
        <dbReference type="ARBA" id="ARBA00007584"/>
    </source>
</evidence>
<protein>
    <submittedName>
        <fullName evidence="5">OPA3-like protein CG13603</fullName>
    </submittedName>
</protein>
<keyword evidence="4" id="KW-1133">Transmembrane helix</keyword>
<sequence>MWILNLGKPVNIPVLSEQMAIELGANLLGEFVIFAIGSALIVIEYTRQSYKEAAKEAKKEEEAKHLRNTITELYFSVQQQQTQIKELERMIYTLDGKKPPDSSPTPPEKPVNNRSFPENKSNTDIEIKTISYSIPYPDNGIILKSLNYIQMDVLSSSIFSKEENGKVINEPISNSNVNKVELTITKRESAVLSEALHNIENNFRSLF</sequence>
<evidence type="ECO:0000256" key="3">
    <source>
        <dbReference type="SAM" id="MobiDB-lite"/>
    </source>
</evidence>
<feature type="region of interest" description="Disordered" evidence="3">
    <location>
        <begin position="95"/>
        <end position="120"/>
    </location>
</feature>
<dbReference type="GO" id="GO:0005739">
    <property type="term" value="C:mitochondrion"/>
    <property type="evidence" value="ECO:0007669"/>
    <property type="project" value="TreeGrafter"/>
</dbReference>
<dbReference type="OrthoDB" id="2129069at2759"/>
<evidence type="ECO:0000256" key="2">
    <source>
        <dbReference type="ARBA" id="ARBA00023054"/>
    </source>
</evidence>
<name>A0A4C1UD13_EUMVA</name>
<reference evidence="5 6" key="1">
    <citation type="journal article" date="2019" name="Commun. Biol.">
        <title>The bagworm genome reveals a unique fibroin gene that provides high tensile strength.</title>
        <authorList>
            <person name="Kono N."/>
            <person name="Nakamura H."/>
            <person name="Ohtoshi R."/>
            <person name="Tomita M."/>
            <person name="Numata K."/>
            <person name="Arakawa K."/>
        </authorList>
    </citation>
    <scope>NUCLEOTIDE SEQUENCE [LARGE SCALE GENOMIC DNA]</scope>
</reference>
<dbReference type="Proteomes" id="UP000299102">
    <property type="component" value="Unassembled WGS sequence"/>
</dbReference>
<dbReference type="GO" id="GO:0019216">
    <property type="term" value="P:regulation of lipid metabolic process"/>
    <property type="evidence" value="ECO:0007669"/>
    <property type="project" value="TreeGrafter"/>
</dbReference>
<dbReference type="Pfam" id="PF07047">
    <property type="entry name" value="OPA3"/>
    <property type="match status" value="1"/>
</dbReference>
<evidence type="ECO:0000256" key="4">
    <source>
        <dbReference type="SAM" id="Phobius"/>
    </source>
</evidence>
<keyword evidence="4" id="KW-0472">Membrane</keyword>
<feature type="transmembrane region" description="Helical" evidence="4">
    <location>
        <begin position="20"/>
        <end position="43"/>
    </location>
</feature>
<keyword evidence="6" id="KW-1185">Reference proteome</keyword>
<dbReference type="PANTHER" id="PTHR12499">
    <property type="entry name" value="OPTIC ATROPHY 3 PROTEIN OPA3"/>
    <property type="match status" value="1"/>
</dbReference>
<keyword evidence="2" id="KW-0175">Coiled coil</keyword>
<dbReference type="AlphaFoldDB" id="A0A4C1UD13"/>
<comment type="caution">
    <text evidence="5">The sequence shown here is derived from an EMBL/GenBank/DDBJ whole genome shotgun (WGS) entry which is preliminary data.</text>
</comment>
<evidence type="ECO:0000313" key="5">
    <source>
        <dbReference type="EMBL" id="GBP24341.1"/>
    </source>
</evidence>
<evidence type="ECO:0000313" key="6">
    <source>
        <dbReference type="Proteomes" id="UP000299102"/>
    </source>
</evidence>
<dbReference type="InterPro" id="IPR010754">
    <property type="entry name" value="OPA3-like"/>
</dbReference>
<organism evidence="5 6">
    <name type="scientific">Eumeta variegata</name>
    <name type="common">Bagworm moth</name>
    <name type="synonym">Eumeta japonica</name>
    <dbReference type="NCBI Taxonomy" id="151549"/>
    <lineage>
        <taxon>Eukaryota</taxon>
        <taxon>Metazoa</taxon>
        <taxon>Ecdysozoa</taxon>
        <taxon>Arthropoda</taxon>
        <taxon>Hexapoda</taxon>
        <taxon>Insecta</taxon>
        <taxon>Pterygota</taxon>
        <taxon>Neoptera</taxon>
        <taxon>Endopterygota</taxon>
        <taxon>Lepidoptera</taxon>
        <taxon>Glossata</taxon>
        <taxon>Ditrysia</taxon>
        <taxon>Tineoidea</taxon>
        <taxon>Psychidae</taxon>
        <taxon>Oiketicinae</taxon>
        <taxon>Eumeta</taxon>
    </lineage>
</organism>
<gene>
    <name evidence="5" type="ORF">EVAR_9439_1</name>
</gene>
<keyword evidence="4" id="KW-0812">Transmembrane</keyword>
<dbReference type="STRING" id="151549.A0A4C1UD13"/>